<evidence type="ECO:0000313" key="3">
    <source>
        <dbReference type="EMBL" id="MDO3696023.1"/>
    </source>
</evidence>
<proteinExistence type="predicted"/>
<feature type="domain" description="DUF6443" evidence="2">
    <location>
        <begin position="33"/>
        <end position="164"/>
    </location>
</feature>
<keyword evidence="4" id="KW-1185">Reference proteome</keyword>
<evidence type="ECO:0000256" key="1">
    <source>
        <dbReference type="SAM" id="SignalP"/>
    </source>
</evidence>
<dbReference type="Proteomes" id="UP001168642">
    <property type="component" value="Unassembled WGS sequence"/>
</dbReference>
<keyword evidence="1" id="KW-0732">Signal</keyword>
<dbReference type="InterPro" id="IPR045619">
    <property type="entry name" value="DUF6443"/>
</dbReference>
<organism evidence="3 4">
    <name type="scientific">Wenyingzhuangia gilva</name>
    <dbReference type="NCBI Taxonomy" id="3057677"/>
    <lineage>
        <taxon>Bacteria</taxon>
        <taxon>Pseudomonadati</taxon>
        <taxon>Bacteroidota</taxon>
        <taxon>Flavobacteriia</taxon>
        <taxon>Flavobacteriales</taxon>
        <taxon>Flavobacteriaceae</taxon>
        <taxon>Wenyingzhuangia</taxon>
    </lineage>
</organism>
<reference evidence="3" key="1">
    <citation type="submission" date="2023-07" db="EMBL/GenBank/DDBJ databases">
        <title>Wenyingzhuangia sp. chi5 genome sequencing and assembly.</title>
        <authorList>
            <person name="Park S."/>
        </authorList>
    </citation>
    <scope>NUCLEOTIDE SEQUENCE</scope>
    <source>
        <strain evidence="3">Chi5</strain>
    </source>
</reference>
<feature type="non-terminal residue" evidence="3">
    <location>
        <position position="763"/>
    </location>
</feature>
<dbReference type="Gene3D" id="2.180.10.10">
    <property type="entry name" value="RHS repeat-associated core"/>
    <property type="match status" value="1"/>
</dbReference>
<dbReference type="Pfam" id="PF20041">
    <property type="entry name" value="DUF6443"/>
    <property type="match status" value="1"/>
</dbReference>
<name>A0ABT8VVM0_9FLAO</name>
<gene>
    <name evidence="3" type="ORF">QVZ41_14315</name>
</gene>
<dbReference type="EMBL" id="JAUMIT010000020">
    <property type="protein sequence ID" value="MDO3696023.1"/>
    <property type="molecule type" value="Genomic_DNA"/>
</dbReference>
<comment type="caution">
    <text evidence="3">The sequence shown here is derived from an EMBL/GenBank/DDBJ whole genome shotgun (WGS) entry which is preliminary data.</text>
</comment>
<accession>A0ABT8VVM0</accession>
<evidence type="ECO:0000313" key="4">
    <source>
        <dbReference type="Proteomes" id="UP001168642"/>
    </source>
</evidence>
<sequence>MKKIYLILLMLPIMVLSQTNSKNYIKNTVYTIETTDGIHKANTSTNLSLDDKIETISYFDGLGRAIQAVKQRAGGQGQDIIQHIEYDKFGRQTKEFLPYASSGNYGEYDNNAAANTINFYNTNKYENTLNPFSEKRFETSPLNRLLENGAPGNDWQINTQSTESKCYDENSNVFNSSVCVNYRSYVNSISEGYGSCYYLDYYGYYEAGCTSYRNAHPLPPLNSADTTISHTIKFEHLFNTSSDYVRKFGVNLANDSIKLINEGSYTKNKLQKVIVKDENWQPSQEFIQDHTTEEYKDKEGRIVLKRTFDTGRRLDTYYVYDDFGNLTYVLTPKIINPSESLSWISTSHWFDYVPGVFTPETTASEIKFSYKNITGVLDIEIKNVMTSTPVKLVSGLALDIYFLPTDFPDIDLGNIQFSDGTIAGSAYIQSRKLYFNSSGLYASSSSNVTEINISVDLNNFQNIPLTIDQTKLNALAYQYKYDDRNRLIKKKIPGKDWEYIVYDRLDRPIMTQDQNLRNENKWLFTKYDIFGRIAYTGIYENENVTRSSLQSSANDDIYALYEYIHNTTNSSISNTDVYYSSNTFPTNSIDKILTINYYDTYRDLPSNLSSTVTNVFTKTSTTKTKGLPTVSKVKVLGTNDWITTITYYDDKTNPIYVYSNNSYLGTTDIVESEFDFVGKVIRTKTTHKKTGKPDIKTLDVFEYDHMGRVTKQSQSINETSTPEVIVENTYDELGQLTSKGVGGKNGQARLQNVDYTYNIRGWL</sequence>
<dbReference type="RefSeq" id="WP_302885330.1">
    <property type="nucleotide sequence ID" value="NZ_JAUMIT010000020.1"/>
</dbReference>
<feature type="chain" id="PRO_5046705928" evidence="1">
    <location>
        <begin position="22"/>
        <end position="763"/>
    </location>
</feature>
<protein>
    <submittedName>
        <fullName evidence="3">DUF6443 domain-containing protein</fullName>
    </submittedName>
</protein>
<feature type="signal peptide" evidence="1">
    <location>
        <begin position="1"/>
        <end position="21"/>
    </location>
</feature>
<evidence type="ECO:0000259" key="2">
    <source>
        <dbReference type="Pfam" id="PF20041"/>
    </source>
</evidence>